<feature type="compositionally biased region" description="Low complexity" evidence="7">
    <location>
        <begin position="700"/>
        <end position="715"/>
    </location>
</feature>
<comment type="subcellular location">
    <subcellularLocation>
        <location evidence="1">Endomembrane system</location>
    </subcellularLocation>
</comment>
<keyword evidence="10" id="KW-1185">Reference proteome</keyword>
<dbReference type="SUPFAM" id="SSF48371">
    <property type="entry name" value="ARM repeat"/>
    <property type="match status" value="1"/>
</dbReference>
<feature type="region of interest" description="Disordered" evidence="7">
    <location>
        <begin position="699"/>
        <end position="797"/>
    </location>
</feature>
<dbReference type="Proteomes" id="UP001470230">
    <property type="component" value="Unassembled WGS sequence"/>
</dbReference>
<dbReference type="InterPro" id="IPR002553">
    <property type="entry name" value="Clathrin/coatomer_adapt-like_N"/>
</dbReference>
<evidence type="ECO:0000259" key="8">
    <source>
        <dbReference type="Pfam" id="PF01602"/>
    </source>
</evidence>
<dbReference type="InterPro" id="IPR011989">
    <property type="entry name" value="ARM-like"/>
</dbReference>
<organism evidence="9 10">
    <name type="scientific">Tritrichomonas musculus</name>
    <dbReference type="NCBI Taxonomy" id="1915356"/>
    <lineage>
        <taxon>Eukaryota</taxon>
        <taxon>Metamonada</taxon>
        <taxon>Parabasalia</taxon>
        <taxon>Tritrichomonadida</taxon>
        <taxon>Tritrichomonadidae</taxon>
        <taxon>Tritrichomonas</taxon>
    </lineage>
</organism>
<proteinExistence type="inferred from homology"/>
<dbReference type="PANTHER" id="PTHR22781:SF12">
    <property type="entry name" value="AP-3 COMPLEX SUBUNIT DELTA-1"/>
    <property type="match status" value="1"/>
</dbReference>
<accession>A0ABR2JJR8</accession>
<evidence type="ECO:0000313" key="10">
    <source>
        <dbReference type="Proteomes" id="UP001470230"/>
    </source>
</evidence>
<feature type="domain" description="Clathrin/coatomer adaptor adaptin-like N-terminal" evidence="8">
    <location>
        <begin position="30"/>
        <end position="545"/>
    </location>
</feature>
<dbReference type="InterPro" id="IPR017105">
    <property type="entry name" value="AP3_complex_dsu"/>
</dbReference>
<feature type="compositionally biased region" description="Low complexity" evidence="7">
    <location>
        <begin position="759"/>
        <end position="769"/>
    </location>
</feature>
<evidence type="ECO:0000256" key="4">
    <source>
        <dbReference type="ARBA" id="ARBA00022737"/>
    </source>
</evidence>
<evidence type="ECO:0000256" key="1">
    <source>
        <dbReference type="ARBA" id="ARBA00004308"/>
    </source>
</evidence>
<feature type="compositionally biased region" description="Basic and acidic residues" evidence="7">
    <location>
        <begin position="734"/>
        <end position="758"/>
    </location>
</feature>
<evidence type="ECO:0000313" key="9">
    <source>
        <dbReference type="EMBL" id="KAK8877965.1"/>
    </source>
</evidence>
<sequence>MIRRSLADTIKSYLNARASGNEQNFVADLVAKMQEEMHTGNPDTKQDIVQQLIFLNLRGHDTTWADFCVLEVMSLDSFSAKRIAYTAAAQMWTSTSDVVLMATNRIERDLTSIQPLLSALVLSSLPPYLSLSLSQSIAHDVIALMSAAKPVVRQKAIMTFYHICLKYPDALRPGFTTLLSRLDDADNSVVFSALTVMSELCAHNVHNFVQLIPKLHKMLEASTSNWVTMRLIYIMRMLSNVEPRLPRKLIGPFTTILETTSSITVLFECVRTIIEIPITNTILLTYATNRMQSFLEHEDVNLRFLCLSLFIKLIEIQPKLVAQHKDLITKCLDSSDESTRLLALDLLAALANAKTIDGIVAKMFDHFKQSKSVMFKNQIFSRVIEICSKNDYDLINDFDWYISTLMDFVQEGGFTCYDVLSEQLLDLALRVPDTRERLVDEMAGLFQNVAYKDATSLLLSSSHIIAEYAANTDMFEKVLFSLIAETDERVQESCIATAFKLYLKAENEEKMIELESIFDKQLPIFESSTIAEVQDAAIMTKSLIEIIKKSREGPAVTQFREMLVPEFQDDFEPIERPAELDKPIEIFYDEEETVDELANVSASTLADALVNSKDGEQTKSAPVKRRKPARQQRQVPKPKILKINSEKNVANIAKPAQVTQKRPAVLSNELANIDLTQIIAEEEQQNLPRPMPYVQEQLMKNQQQQQQNKKNSSSGHGRHHSHSHGHHSRGSKGRNNENDKNDKQEDNKNENDNKEENKTTSANSSSTTRSNRRHGESNIPKPPAAAPITGPKPYSRAQQLGENSCMTVQATEFHCSVEKPTTLDIDLSILNNSMNYLTAIDISVPPSSNVKAVSLPSYNQTIGTGEKATHKISLEFQNILIPQKVRLILVPTDSGAETLEASLLFFPSFFLMPGDPANIDAAISAATYVQKLKPVTQAKPKDLLQCVVNVLRSTIIKGNDQQSRTLYSRTTLNHEVVCSLKVDVSNVFIELKASDQTLSKDLIREIELKIKTMNV</sequence>
<comment type="similarity">
    <text evidence="2">Belongs to the adaptor complexes large subunit family.</text>
</comment>
<feature type="compositionally biased region" description="Basic residues" evidence="7">
    <location>
        <begin position="716"/>
        <end position="732"/>
    </location>
</feature>
<evidence type="ECO:0000256" key="3">
    <source>
        <dbReference type="ARBA" id="ARBA00022448"/>
    </source>
</evidence>
<dbReference type="Gene3D" id="1.25.10.10">
    <property type="entry name" value="Leucine-rich Repeat Variant"/>
    <property type="match status" value="1"/>
</dbReference>
<dbReference type="PANTHER" id="PTHR22781">
    <property type="entry name" value="DELTA ADAPTIN-RELATED"/>
    <property type="match status" value="1"/>
</dbReference>
<reference evidence="9 10" key="1">
    <citation type="submission" date="2024-04" db="EMBL/GenBank/DDBJ databases">
        <title>Tritrichomonas musculus Genome.</title>
        <authorList>
            <person name="Alves-Ferreira E."/>
            <person name="Grigg M."/>
            <person name="Lorenzi H."/>
            <person name="Galac M."/>
        </authorList>
    </citation>
    <scope>NUCLEOTIDE SEQUENCE [LARGE SCALE GENOMIC DNA]</scope>
    <source>
        <strain evidence="9 10">EAF2021</strain>
    </source>
</reference>
<evidence type="ECO:0000256" key="6">
    <source>
        <dbReference type="ARBA" id="ARBA00023136"/>
    </source>
</evidence>
<evidence type="ECO:0000256" key="2">
    <source>
        <dbReference type="ARBA" id="ARBA00006613"/>
    </source>
</evidence>
<keyword evidence="3" id="KW-0813">Transport</keyword>
<comment type="caution">
    <text evidence="9">The sequence shown here is derived from an EMBL/GenBank/DDBJ whole genome shotgun (WGS) entry which is preliminary data.</text>
</comment>
<keyword evidence="4" id="KW-0677">Repeat</keyword>
<keyword evidence="6" id="KW-0472">Membrane</keyword>
<name>A0ABR2JJR8_9EUKA</name>
<dbReference type="InterPro" id="IPR016024">
    <property type="entry name" value="ARM-type_fold"/>
</dbReference>
<keyword evidence="5" id="KW-0653">Protein transport</keyword>
<gene>
    <name evidence="9" type="ORF">M9Y10_004728</name>
</gene>
<dbReference type="Pfam" id="PF01602">
    <property type="entry name" value="Adaptin_N"/>
    <property type="match status" value="1"/>
</dbReference>
<evidence type="ECO:0000256" key="5">
    <source>
        <dbReference type="ARBA" id="ARBA00022927"/>
    </source>
</evidence>
<dbReference type="EMBL" id="JAPFFF010000011">
    <property type="protein sequence ID" value="KAK8877965.1"/>
    <property type="molecule type" value="Genomic_DNA"/>
</dbReference>
<protein>
    <submittedName>
        <fullName evidence="9">AP-3 complex subunit delta-1</fullName>
    </submittedName>
</protein>
<feature type="region of interest" description="Disordered" evidence="7">
    <location>
        <begin position="612"/>
        <end position="637"/>
    </location>
</feature>
<evidence type="ECO:0000256" key="7">
    <source>
        <dbReference type="SAM" id="MobiDB-lite"/>
    </source>
</evidence>